<keyword evidence="3" id="KW-1185">Reference proteome</keyword>
<dbReference type="EMBL" id="SRLO01000689">
    <property type="protein sequence ID" value="TNN48597.1"/>
    <property type="molecule type" value="Genomic_DNA"/>
</dbReference>
<organism evidence="2 3">
    <name type="scientific">Liparis tanakae</name>
    <name type="common">Tanaka's snailfish</name>
    <dbReference type="NCBI Taxonomy" id="230148"/>
    <lineage>
        <taxon>Eukaryota</taxon>
        <taxon>Metazoa</taxon>
        <taxon>Chordata</taxon>
        <taxon>Craniata</taxon>
        <taxon>Vertebrata</taxon>
        <taxon>Euteleostomi</taxon>
        <taxon>Actinopterygii</taxon>
        <taxon>Neopterygii</taxon>
        <taxon>Teleostei</taxon>
        <taxon>Neoteleostei</taxon>
        <taxon>Acanthomorphata</taxon>
        <taxon>Eupercaria</taxon>
        <taxon>Perciformes</taxon>
        <taxon>Cottioidei</taxon>
        <taxon>Cottales</taxon>
        <taxon>Liparidae</taxon>
        <taxon>Liparis</taxon>
    </lineage>
</organism>
<reference evidence="2 3" key="1">
    <citation type="submission" date="2019-03" db="EMBL/GenBank/DDBJ databases">
        <title>First draft genome of Liparis tanakae, snailfish: a comprehensive survey of snailfish specific genes.</title>
        <authorList>
            <person name="Kim W."/>
            <person name="Song I."/>
            <person name="Jeong J.-H."/>
            <person name="Kim D."/>
            <person name="Kim S."/>
            <person name="Ryu S."/>
            <person name="Song J.Y."/>
            <person name="Lee S.K."/>
        </authorList>
    </citation>
    <scope>NUCLEOTIDE SEQUENCE [LARGE SCALE GENOMIC DNA]</scope>
    <source>
        <tissue evidence="2">Muscle</tissue>
    </source>
</reference>
<dbReference type="AlphaFoldDB" id="A0A4Z2G4T9"/>
<evidence type="ECO:0000256" key="1">
    <source>
        <dbReference type="SAM" id="MobiDB-lite"/>
    </source>
</evidence>
<proteinExistence type="predicted"/>
<feature type="compositionally biased region" description="Basic and acidic residues" evidence="1">
    <location>
        <begin position="40"/>
        <end position="55"/>
    </location>
</feature>
<gene>
    <name evidence="2" type="ORF">EYF80_041184</name>
</gene>
<evidence type="ECO:0000313" key="3">
    <source>
        <dbReference type="Proteomes" id="UP000314294"/>
    </source>
</evidence>
<dbReference type="Proteomes" id="UP000314294">
    <property type="component" value="Unassembled WGS sequence"/>
</dbReference>
<feature type="region of interest" description="Disordered" evidence="1">
    <location>
        <begin position="16"/>
        <end position="57"/>
    </location>
</feature>
<comment type="caution">
    <text evidence="2">The sequence shown here is derived from an EMBL/GenBank/DDBJ whole genome shotgun (WGS) entry which is preliminary data.</text>
</comment>
<accession>A0A4Z2G4T9</accession>
<evidence type="ECO:0000313" key="2">
    <source>
        <dbReference type="EMBL" id="TNN48597.1"/>
    </source>
</evidence>
<name>A0A4Z2G4T9_9TELE</name>
<sequence length="93" mass="10557">MTYLITYLRACPRRARRSRSRLPSRSRLLGNGPPPGDLGGNERERKSGAGTRFKDNFQLAVNSSRTRSDSHSSEHLDFTKPCFQCPFLILQDC</sequence>
<protein>
    <submittedName>
        <fullName evidence="2">Uncharacterized protein</fullName>
    </submittedName>
</protein>